<evidence type="ECO:0000256" key="6">
    <source>
        <dbReference type="ARBA" id="ARBA00022840"/>
    </source>
</evidence>
<dbReference type="SUPFAM" id="SSF52540">
    <property type="entry name" value="P-loop containing nucleoside triphosphate hydrolases"/>
    <property type="match status" value="2"/>
</dbReference>
<evidence type="ECO:0000256" key="3">
    <source>
        <dbReference type="ARBA" id="ARBA00022593"/>
    </source>
</evidence>
<evidence type="ECO:0000256" key="9">
    <source>
        <dbReference type="ARBA" id="ARBA00034920"/>
    </source>
</evidence>
<dbReference type="AlphaFoldDB" id="A0A0A9WWK0"/>
<comment type="similarity">
    <text evidence="2">Belongs to the AAA ATPase family.</text>
</comment>
<evidence type="ECO:0000313" key="15">
    <source>
        <dbReference type="EMBL" id="JAG47739.1"/>
    </source>
</evidence>
<reference evidence="12" key="2">
    <citation type="submission" date="2014-07" db="EMBL/GenBank/DDBJ databases">
        <authorList>
            <person name="Hull J."/>
        </authorList>
    </citation>
    <scope>NUCLEOTIDE SEQUENCE</scope>
</reference>
<evidence type="ECO:0000313" key="14">
    <source>
        <dbReference type="EMBL" id="JAG25328.1"/>
    </source>
</evidence>
<dbReference type="EMBL" id="GBHO01018276">
    <property type="protein sequence ID" value="JAG25328.1"/>
    <property type="molecule type" value="Transcribed_RNA"/>
</dbReference>
<evidence type="ECO:0000313" key="12">
    <source>
        <dbReference type="EMBL" id="JAG10898.1"/>
    </source>
</evidence>
<dbReference type="InterPro" id="IPR027417">
    <property type="entry name" value="P-loop_NTPase"/>
</dbReference>
<sequence length="779" mass="87221">MNREELIQKYVRFFNFIHTLLRADSSPFYRVIAYTLEIYKQWELCRFRAVGLPLLMLENIIPPLSRGDDEFESKLLASETIIHNSNLIPSSFSWGTITFSHGSKQCKRTFRFLKCQLLPRTVLTICSETLFNVRNHLSTNTFRRLHPSTPVVFRMTDFANSHEYPEAEKLVVSFLKSSMVSWTSDEAKRALEIFFRTPRFLKKYDVVTVDIAKQPSCTREFDMKDTLRFRVVSVEGKSVDTSEEFDGVFIVSLTTTVYEVESISTFAPPSQLKSFIPAELGATYSVVPPGMRLYFQKILSWIQPFLYEVRPDLQPIFILNGASGCGITFLLSAVANFTGLGFLSVDCYDLVSNVQSHIVAASKGLSKLIENNAPCVVELFNSEVLSSDGDGIDSTQIFCVLSKTLYTLTAKTKYPVILVFSTSNIDSFKHNFITLALQRLSIDKPDEKEKRQLLEWLASKNNLHLNSDSKEFLMSQTSSFLLGDLERLICSSSTPKGGDHDLLECSISELKFGLERMSLSNSDKVANSEWQDVGGVEEIKREVLHSLLTNKLMPSVRRTGILLHGPPGTGKTLLARTVASQCGRSFVSVKGPELLNMYVGQSEANVRQIFQRAKEAAPCIMFFDELDSLAPNRGNKSDAGGVMDRVVSQLLAEIDSIENEDVFILGATNRPDLLDPALLRPGRFDKKVYVGPCNDDETKTKVLKALTRKFSMDPDILSKVVKFLPGSVTGANLYALCSSAWMHAARDIIASGNCEQGVEVRVELEHFQKAAGEVFNAHL</sequence>
<reference evidence="15" key="3">
    <citation type="submission" date="2014-09" db="EMBL/GenBank/DDBJ databases">
        <authorList>
            <person name="Magalhaes I.L.F."/>
            <person name="Oliveira U."/>
            <person name="Santos F.R."/>
            <person name="Vidigal T.H.D.A."/>
            <person name="Brescovit A.D."/>
            <person name="Santos A.J."/>
        </authorList>
    </citation>
    <scope>NUCLEOTIDE SEQUENCE</scope>
</reference>
<dbReference type="GO" id="GO:0016887">
    <property type="term" value="F:ATP hydrolysis activity"/>
    <property type="evidence" value="ECO:0007669"/>
    <property type="project" value="InterPro"/>
</dbReference>
<evidence type="ECO:0000256" key="7">
    <source>
        <dbReference type="ARBA" id="ARBA00023136"/>
    </source>
</evidence>
<dbReference type="EMBL" id="GBHO01032702">
    <property type="protein sequence ID" value="JAG10902.1"/>
    <property type="molecule type" value="Transcribed_RNA"/>
</dbReference>
<evidence type="ECO:0000256" key="5">
    <source>
        <dbReference type="ARBA" id="ARBA00022801"/>
    </source>
</evidence>
<comment type="catalytic activity">
    <reaction evidence="10">
        <text>ATP + H2O = ADP + phosphate + H(+)</text>
        <dbReference type="Rhea" id="RHEA:13065"/>
        <dbReference type="ChEBI" id="CHEBI:15377"/>
        <dbReference type="ChEBI" id="CHEBI:15378"/>
        <dbReference type="ChEBI" id="CHEBI:30616"/>
        <dbReference type="ChEBI" id="CHEBI:43474"/>
        <dbReference type="ChEBI" id="CHEBI:456216"/>
    </reaction>
    <physiologicalReaction direction="left-to-right" evidence="10">
        <dbReference type="Rhea" id="RHEA:13066"/>
    </physiologicalReaction>
</comment>
<name>A0A0A9WWK0_LYGHE</name>
<keyword evidence="6" id="KW-0067">ATP-binding</keyword>
<evidence type="ECO:0000256" key="8">
    <source>
        <dbReference type="ARBA" id="ARBA00034811"/>
    </source>
</evidence>
<feature type="domain" description="AAA+ ATPase" evidence="11">
    <location>
        <begin position="557"/>
        <end position="694"/>
    </location>
</feature>
<dbReference type="GO" id="GO:0005829">
    <property type="term" value="C:cytosol"/>
    <property type="evidence" value="ECO:0007669"/>
    <property type="project" value="TreeGrafter"/>
</dbReference>
<proteinExistence type="inferred from homology"/>
<comment type="subcellular location">
    <subcellularLocation>
        <location evidence="1">Membrane</location>
    </subcellularLocation>
</comment>
<dbReference type="GO" id="GO:0005778">
    <property type="term" value="C:peroxisomal membrane"/>
    <property type="evidence" value="ECO:0007669"/>
    <property type="project" value="TreeGrafter"/>
</dbReference>
<evidence type="ECO:0000259" key="11">
    <source>
        <dbReference type="SMART" id="SM00382"/>
    </source>
</evidence>
<dbReference type="Gene3D" id="1.10.8.60">
    <property type="match status" value="2"/>
</dbReference>
<dbReference type="PANTHER" id="PTHR23077">
    <property type="entry name" value="AAA-FAMILY ATPASE"/>
    <property type="match status" value="1"/>
</dbReference>
<evidence type="ECO:0000256" key="2">
    <source>
        <dbReference type="ARBA" id="ARBA00006914"/>
    </source>
</evidence>
<dbReference type="GO" id="GO:0005524">
    <property type="term" value="F:ATP binding"/>
    <property type="evidence" value="ECO:0007669"/>
    <property type="project" value="UniProtKB-KW"/>
</dbReference>
<keyword evidence="5" id="KW-0378">Hydrolase</keyword>
<dbReference type="InterPro" id="IPR050168">
    <property type="entry name" value="AAA_ATPase_domain"/>
</dbReference>
<accession>A0A0A9WWK0</accession>
<dbReference type="EMBL" id="GBHO01032706">
    <property type="protein sequence ID" value="JAG10898.1"/>
    <property type="molecule type" value="Transcribed_RNA"/>
</dbReference>
<keyword evidence="4" id="KW-0547">Nucleotide-binding</keyword>
<dbReference type="PANTHER" id="PTHR23077:SF9">
    <property type="entry name" value="PEROXISOMAL ATPASE PEX6"/>
    <property type="match status" value="1"/>
</dbReference>
<dbReference type="SMART" id="SM00382">
    <property type="entry name" value="AAA"/>
    <property type="match status" value="1"/>
</dbReference>
<evidence type="ECO:0000256" key="1">
    <source>
        <dbReference type="ARBA" id="ARBA00004370"/>
    </source>
</evidence>
<dbReference type="InterPro" id="IPR003593">
    <property type="entry name" value="AAA+_ATPase"/>
</dbReference>
<dbReference type="FunFam" id="3.40.50.300:FF:000109">
    <property type="entry name" value="Peroxisomal biogenesis factor 6"/>
    <property type="match status" value="1"/>
</dbReference>
<gene>
    <name evidence="12" type="primary">pex6_7</name>
    <name evidence="14" type="synonym">pex6_11</name>
    <name evidence="13" type="synonym">pex6_2</name>
    <name evidence="13" type="ORF">CM83_89560</name>
    <name evidence="12" type="ORF">CM83_89563</name>
    <name evidence="14" type="ORF">CM83_89580</name>
</gene>
<organism evidence="12">
    <name type="scientific">Lygus hesperus</name>
    <name type="common">Western plant bug</name>
    <dbReference type="NCBI Taxonomy" id="30085"/>
    <lineage>
        <taxon>Eukaryota</taxon>
        <taxon>Metazoa</taxon>
        <taxon>Ecdysozoa</taxon>
        <taxon>Arthropoda</taxon>
        <taxon>Hexapoda</taxon>
        <taxon>Insecta</taxon>
        <taxon>Pterygota</taxon>
        <taxon>Neoptera</taxon>
        <taxon>Paraneoptera</taxon>
        <taxon>Hemiptera</taxon>
        <taxon>Heteroptera</taxon>
        <taxon>Panheteroptera</taxon>
        <taxon>Cimicomorpha</taxon>
        <taxon>Miridae</taxon>
        <taxon>Mirini</taxon>
        <taxon>Lygus</taxon>
    </lineage>
</organism>
<dbReference type="InterPro" id="IPR003960">
    <property type="entry name" value="ATPase_AAA_CS"/>
</dbReference>
<dbReference type="Pfam" id="PF00004">
    <property type="entry name" value="AAA"/>
    <property type="match status" value="2"/>
</dbReference>
<dbReference type="InterPro" id="IPR003959">
    <property type="entry name" value="ATPase_AAA_core"/>
</dbReference>
<dbReference type="Gene3D" id="3.40.50.300">
    <property type="entry name" value="P-loop containing nucleotide triphosphate hydrolases"/>
    <property type="match status" value="2"/>
</dbReference>
<protein>
    <recommendedName>
        <fullName evidence="8">Peroxisomal ATPase PEX6</fullName>
    </recommendedName>
    <alternativeName>
        <fullName evidence="9">Peroxin-6</fullName>
    </alternativeName>
</protein>
<evidence type="ECO:0000256" key="4">
    <source>
        <dbReference type="ARBA" id="ARBA00022741"/>
    </source>
</evidence>
<keyword evidence="7" id="KW-0472">Membrane</keyword>
<dbReference type="GO" id="GO:0016558">
    <property type="term" value="P:protein import into peroxisome matrix"/>
    <property type="evidence" value="ECO:0007669"/>
    <property type="project" value="TreeGrafter"/>
</dbReference>
<reference evidence="12" key="1">
    <citation type="journal article" date="2014" name="PLoS ONE">
        <title>Transcriptome-Based Identification of ABC Transporters in the Western Tarnished Plant Bug Lygus hesperus.</title>
        <authorList>
            <person name="Hull J.J."/>
            <person name="Chaney K."/>
            <person name="Geib S.M."/>
            <person name="Fabrick J.A."/>
            <person name="Brent C.S."/>
            <person name="Walsh D."/>
            <person name="Lavine L.C."/>
        </authorList>
    </citation>
    <scope>NUCLEOTIDE SEQUENCE</scope>
</reference>
<evidence type="ECO:0000313" key="13">
    <source>
        <dbReference type="EMBL" id="JAG10902.1"/>
    </source>
</evidence>
<dbReference type="EMBL" id="GBRD01018088">
    <property type="protein sequence ID" value="JAG47739.1"/>
    <property type="molecule type" value="Transcribed_RNA"/>
</dbReference>
<dbReference type="PROSITE" id="PS00674">
    <property type="entry name" value="AAA"/>
    <property type="match status" value="1"/>
</dbReference>
<evidence type="ECO:0000256" key="10">
    <source>
        <dbReference type="ARBA" id="ARBA00048778"/>
    </source>
</evidence>
<keyword evidence="3" id="KW-0962">Peroxisome biogenesis</keyword>